<dbReference type="SMART" id="SM00448">
    <property type="entry name" value="REC"/>
    <property type="match status" value="1"/>
</dbReference>
<organism evidence="4 5">
    <name type="scientific">Cohnella thailandensis</name>
    <dbReference type="NCBI Taxonomy" id="557557"/>
    <lineage>
        <taxon>Bacteria</taxon>
        <taxon>Bacillati</taxon>
        <taxon>Bacillota</taxon>
        <taxon>Bacilli</taxon>
        <taxon>Bacillales</taxon>
        <taxon>Paenibacillaceae</taxon>
        <taxon>Cohnella</taxon>
    </lineage>
</organism>
<dbReference type="InterPro" id="IPR001789">
    <property type="entry name" value="Sig_transdc_resp-reg_receiver"/>
</dbReference>
<dbReference type="PROSITE" id="PS50110">
    <property type="entry name" value="RESPONSE_REGULATORY"/>
    <property type="match status" value="1"/>
</dbReference>
<name>A0A841SX84_9BACL</name>
<sequence>MFKLLLAEDEPALRMLVSDSLEDEGYEIDAACDGEEAIGMIKRGSYDLLILDYMMPKLSGLDVIVQARALPGGERFKILMLSAKNQLTDRERTAAAGADEFMAKPFSPMALVDKVKEMLHA</sequence>
<dbReference type="InterPro" id="IPR011006">
    <property type="entry name" value="CheY-like_superfamily"/>
</dbReference>
<dbReference type="Proteomes" id="UP000535838">
    <property type="component" value="Unassembled WGS sequence"/>
</dbReference>
<dbReference type="GO" id="GO:0000160">
    <property type="term" value="P:phosphorelay signal transduction system"/>
    <property type="evidence" value="ECO:0007669"/>
    <property type="project" value="InterPro"/>
</dbReference>
<dbReference type="Pfam" id="PF00072">
    <property type="entry name" value="Response_reg"/>
    <property type="match status" value="1"/>
</dbReference>
<reference evidence="4 5" key="1">
    <citation type="submission" date="2020-08" db="EMBL/GenBank/DDBJ databases">
        <title>Cohnella phylogeny.</title>
        <authorList>
            <person name="Dunlap C."/>
        </authorList>
    </citation>
    <scope>NUCLEOTIDE SEQUENCE [LARGE SCALE GENOMIC DNA]</scope>
    <source>
        <strain evidence="4 5">DSM 25241</strain>
    </source>
</reference>
<evidence type="ECO:0000259" key="3">
    <source>
        <dbReference type="PROSITE" id="PS50110"/>
    </source>
</evidence>
<proteinExistence type="predicted"/>
<evidence type="ECO:0000256" key="1">
    <source>
        <dbReference type="ARBA" id="ARBA00022553"/>
    </source>
</evidence>
<dbReference type="SUPFAM" id="SSF52172">
    <property type="entry name" value="CheY-like"/>
    <property type="match status" value="1"/>
</dbReference>
<dbReference type="PANTHER" id="PTHR44591:SF3">
    <property type="entry name" value="RESPONSE REGULATORY DOMAIN-CONTAINING PROTEIN"/>
    <property type="match status" value="1"/>
</dbReference>
<keyword evidence="5" id="KW-1185">Reference proteome</keyword>
<evidence type="ECO:0000313" key="4">
    <source>
        <dbReference type="EMBL" id="MBB6635882.1"/>
    </source>
</evidence>
<dbReference type="InterPro" id="IPR050595">
    <property type="entry name" value="Bact_response_regulator"/>
</dbReference>
<dbReference type="PANTHER" id="PTHR44591">
    <property type="entry name" value="STRESS RESPONSE REGULATOR PROTEIN 1"/>
    <property type="match status" value="1"/>
</dbReference>
<comment type="caution">
    <text evidence="4">The sequence shown here is derived from an EMBL/GenBank/DDBJ whole genome shotgun (WGS) entry which is preliminary data.</text>
</comment>
<feature type="modified residue" description="4-aspartylphosphate" evidence="2">
    <location>
        <position position="52"/>
    </location>
</feature>
<keyword evidence="1 2" id="KW-0597">Phosphoprotein</keyword>
<dbReference type="AlphaFoldDB" id="A0A841SX84"/>
<feature type="domain" description="Response regulatory" evidence="3">
    <location>
        <begin position="3"/>
        <end position="119"/>
    </location>
</feature>
<protein>
    <submittedName>
        <fullName evidence="4">Response regulator</fullName>
    </submittedName>
</protein>
<dbReference type="RefSeq" id="WP_185121118.1">
    <property type="nucleotide sequence ID" value="NZ_JACJVQ010000015.1"/>
</dbReference>
<accession>A0A841SX84</accession>
<dbReference type="EMBL" id="JACJVQ010000015">
    <property type="protein sequence ID" value="MBB6635882.1"/>
    <property type="molecule type" value="Genomic_DNA"/>
</dbReference>
<evidence type="ECO:0000313" key="5">
    <source>
        <dbReference type="Proteomes" id="UP000535838"/>
    </source>
</evidence>
<dbReference type="Gene3D" id="3.40.50.2300">
    <property type="match status" value="1"/>
</dbReference>
<gene>
    <name evidence="4" type="ORF">H7B67_17310</name>
</gene>
<evidence type="ECO:0000256" key="2">
    <source>
        <dbReference type="PROSITE-ProRule" id="PRU00169"/>
    </source>
</evidence>